<dbReference type="PANTHER" id="PTHR15245:SF20">
    <property type="entry name" value="SYMPLEKIN"/>
    <property type="match status" value="1"/>
</dbReference>
<keyword evidence="2" id="KW-0507">mRNA processing</keyword>
<organism evidence="5 6">
    <name type="scientific">Taphrina deformans (strain PYCC 5710 / ATCC 11124 / CBS 356.35 / IMI 108563 / JCM 9778 / NBRC 8474)</name>
    <name type="common">Peach leaf curl fungus</name>
    <name type="synonym">Lalaria deformans</name>
    <dbReference type="NCBI Taxonomy" id="1097556"/>
    <lineage>
        <taxon>Eukaryota</taxon>
        <taxon>Fungi</taxon>
        <taxon>Dikarya</taxon>
        <taxon>Ascomycota</taxon>
        <taxon>Taphrinomycotina</taxon>
        <taxon>Taphrinomycetes</taxon>
        <taxon>Taphrinales</taxon>
        <taxon>Taphrinaceae</taxon>
        <taxon>Taphrina</taxon>
    </lineage>
</organism>
<sequence>MADQALAARSAQLEQAKALVEADASYFPQIVVGVLPVFDDPFVELRRWVADFVLLAMSSRKLGTEDKQELALKCLEKLSDSTANEQDITTAKSFIQITTIIYPIVFRHVANNPQSMKLWKNLSDLKSAILRFWDAEGEGLRICCVKFAQRVITAQSLGSKDPRLANKEDVSLNIVIADHPLLIERDLNAEAQALLDRIILVLQERPAYANPSALPWSVAADNLIVIRYSW</sequence>
<dbReference type="InterPro" id="IPR011989">
    <property type="entry name" value="ARM-like"/>
</dbReference>
<dbReference type="PANTHER" id="PTHR15245">
    <property type="entry name" value="SYMPLEKIN-RELATED"/>
    <property type="match status" value="1"/>
</dbReference>
<dbReference type="GO" id="GO:0006397">
    <property type="term" value="P:mRNA processing"/>
    <property type="evidence" value="ECO:0007669"/>
    <property type="project" value="UniProtKB-KW"/>
</dbReference>
<accession>R4X8L3</accession>
<dbReference type="Gene3D" id="1.25.10.10">
    <property type="entry name" value="Leucine-rich Repeat Variant"/>
    <property type="match status" value="1"/>
</dbReference>
<evidence type="ECO:0000259" key="4">
    <source>
        <dbReference type="Pfam" id="PF11935"/>
    </source>
</evidence>
<dbReference type="STRING" id="1097556.R4X8L3"/>
<evidence type="ECO:0000313" key="5">
    <source>
        <dbReference type="EMBL" id="CCG81695.1"/>
    </source>
</evidence>
<dbReference type="GO" id="GO:0005847">
    <property type="term" value="C:mRNA cleavage and polyadenylation specificity factor complex"/>
    <property type="evidence" value="ECO:0007669"/>
    <property type="project" value="TreeGrafter"/>
</dbReference>
<dbReference type="EMBL" id="CAHR02000055">
    <property type="protein sequence ID" value="CCG81695.1"/>
    <property type="molecule type" value="Genomic_DNA"/>
</dbReference>
<comment type="caution">
    <text evidence="5">The sequence shown here is derived from an EMBL/GenBank/DDBJ whole genome shotgun (WGS) entry which is preliminary data.</text>
</comment>
<keyword evidence="6" id="KW-1185">Reference proteome</keyword>
<evidence type="ECO:0000256" key="3">
    <source>
        <dbReference type="ARBA" id="ARBA00023242"/>
    </source>
</evidence>
<proteinExistence type="predicted"/>
<evidence type="ECO:0000256" key="2">
    <source>
        <dbReference type="ARBA" id="ARBA00022664"/>
    </source>
</evidence>
<dbReference type="VEuPathDB" id="FungiDB:TAPDE_001519"/>
<dbReference type="AlphaFoldDB" id="R4X8L3"/>
<evidence type="ECO:0000256" key="1">
    <source>
        <dbReference type="ARBA" id="ARBA00004123"/>
    </source>
</evidence>
<dbReference type="Proteomes" id="UP000013776">
    <property type="component" value="Unassembled WGS sequence"/>
</dbReference>
<gene>
    <name evidence="5" type="ORF">TAPDE_001519</name>
</gene>
<protein>
    <recommendedName>
        <fullName evidence="4">Symplekin/Pta1 N-terminal domain-containing protein</fullName>
    </recommendedName>
</protein>
<dbReference type="InterPro" id="IPR032460">
    <property type="entry name" value="Symplekin/Pta1_N"/>
</dbReference>
<dbReference type="Pfam" id="PF11935">
    <property type="entry name" value="SYMPK_PTA1_N"/>
    <property type="match status" value="1"/>
</dbReference>
<keyword evidence="3" id="KW-0539">Nucleus</keyword>
<feature type="domain" description="Symplekin/Pta1 N-terminal" evidence="4">
    <location>
        <begin position="87"/>
        <end position="210"/>
    </location>
</feature>
<name>R4X8L3_TAPDE</name>
<reference evidence="5 6" key="1">
    <citation type="journal article" date="2013" name="MBio">
        <title>Genome sequencing of the plant pathogen Taphrina deformans, the causal agent of peach leaf curl.</title>
        <authorList>
            <person name="Cisse O.H."/>
            <person name="Almeida J.M.G.C.F."/>
            <person name="Fonseca A."/>
            <person name="Kumar A.A."/>
            <person name="Salojaervi J."/>
            <person name="Overmyer K."/>
            <person name="Hauser P.M."/>
            <person name="Pagni M."/>
        </authorList>
    </citation>
    <scope>NUCLEOTIDE SEQUENCE [LARGE SCALE GENOMIC DNA]</scope>
    <source>
        <strain evidence="6">PYCC 5710 / ATCC 11124 / CBS 356.35 / IMI 108563 / JCM 9778 / NBRC 8474</strain>
    </source>
</reference>
<evidence type="ECO:0000313" key="6">
    <source>
        <dbReference type="Proteomes" id="UP000013776"/>
    </source>
</evidence>
<dbReference type="InterPro" id="IPR021850">
    <property type="entry name" value="Symplekin/Pta1"/>
</dbReference>
<dbReference type="eggNOG" id="KOG1895">
    <property type="taxonomic scope" value="Eukaryota"/>
</dbReference>
<dbReference type="OrthoDB" id="331600at2759"/>
<comment type="subcellular location">
    <subcellularLocation>
        <location evidence="1">Nucleus</location>
    </subcellularLocation>
</comment>